<name>A0A5B9W3C7_9BACT</name>
<dbReference type="OrthoDB" id="582965at2"/>
<dbReference type="EMBL" id="CP042997">
    <property type="protein sequence ID" value="QEH35092.1"/>
    <property type="molecule type" value="Genomic_DNA"/>
</dbReference>
<sequence>MGNFYVNFSVKGGEPRAIADALGRAGRVALVTPARGGYAVAFDREADTQAIAPIAEVGGLLSRELERPVLAVLNHNVVLAYWLFEWGLVTDSYNSDPDAFEPDEGAPPWEDGDAAKLCAALRPDADLPAVEAILRGEIPLAIDRHLRLAKALRLPSWSVGLGYGYASAGEIDVDLNEGEALIRVGGPNP</sequence>
<evidence type="ECO:0000313" key="2">
    <source>
        <dbReference type="Proteomes" id="UP000324233"/>
    </source>
</evidence>
<dbReference type="RefSeq" id="WP_148594935.1">
    <property type="nucleotide sequence ID" value="NZ_CP042997.1"/>
</dbReference>
<keyword evidence="2" id="KW-1185">Reference proteome</keyword>
<dbReference type="KEGG" id="agv:OJF2_36370"/>
<gene>
    <name evidence="1" type="ORF">OJF2_36370</name>
</gene>
<accession>A0A5B9W3C7</accession>
<organism evidence="1 2">
    <name type="scientific">Aquisphaera giovannonii</name>
    <dbReference type="NCBI Taxonomy" id="406548"/>
    <lineage>
        <taxon>Bacteria</taxon>
        <taxon>Pseudomonadati</taxon>
        <taxon>Planctomycetota</taxon>
        <taxon>Planctomycetia</taxon>
        <taxon>Isosphaerales</taxon>
        <taxon>Isosphaeraceae</taxon>
        <taxon>Aquisphaera</taxon>
    </lineage>
</organism>
<dbReference type="Proteomes" id="UP000324233">
    <property type="component" value="Chromosome"/>
</dbReference>
<proteinExistence type="predicted"/>
<dbReference type="AlphaFoldDB" id="A0A5B9W3C7"/>
<evidence type="ECO:0000313" key="1">
    <source>
        <dbReference type="EMBL" id="QEH35092.1"/>
    </source>
</evidence>
<protein>
    <submittedName>
        <fullName evidence="1">Uncharacterized protein</fullName>
    </submittedName>
</protein>
<reference evidence="1 2" key="1">
    <citation type="submission" date="2019-08" db="EMBL/GenBank/DDBJ databases">
        <title>Deep-cultivation of Planctomycetes and their phenomic and genomic characterization uncovers novel biology.</title>
        <authorList>
            <person name="Wiegand S."/>
            <person name="Jogler M."/>
            <person name="Boedeker C."/>
            <person name="Pinto D."/>
            <person name="Vollmers J."/>
            <person name="Rivas-Marin E."/>
            <person name="Kohn T."/>
            <person name="Peeters S.H."/>
            <person name="Heuer A."/>
            <person name="Rast P."/>
            <person name="Oberbeckmann S."/>
            <person name="Bunk B."/>
            <person name="Jeske O."/>
            <person name="Meyerdierks A."/>
            <person name="Storesund J.E."/>
            <person name="Kallscheuer N."/>
            <person name="Luecker S."/>
            <person name="Lage O.M."/>
            <person name="Pohl T."/>
            <person name="Merkel B.J."/>
            <person name="Hornburger P."/>
            <person name="Mueller R.-W."/>
            <person name="Bruemmer F."/>
            <person name="Labrenz M."/>
            <person name="Spormann A.M."/>
            <person name="Op den Camp H."/>
            <person name="Overmann J."/>
            <person name="Amann R."/>
            <person name="Jetten M.S.M."/>
            <person name="Mascher T."/>
            <person name="Medema M.H."/>
            <person name="Devos D.P."/>
            <person name="Kaster A.-K."/>
            <person name="Ovreas L."/>
            <person name="Rohde M."/>
            <person name="Galperin M.Y."/>
            <person name="Jogler C."/>
        </authorList>
    </citation>
    <scope>NUCLEOTIDE SEQUENCE [LARGE SCALE GENOMIC DNA]</scope>
    <source>
        <strain evidence="1 2">OJF2</strain>
    </source>
</reference>